<evidence type="ECO:0000313" key="2">
    <source>
        <dbReference type="Proteomes" id="UP000177395"/>
    </source>
</evidence>
<dbReference type="STRING" id="1798531.A2392_00525"/>
<gene>
    <name evidence="1" type="ORF">A2392_00525</name>
</gene>
<evidence type="ECO:0000313" key="1">
    <source>
        <dbReference type="EMBL" id="OGG85883.1"/>
    </source>
</evidence>
<dbReference type="Proteomes" id="UP000177395">
    <property type="component" value="Unassembled WGS sequence"/>
</dbReference>
<dbReference type="AlphaFoldDB" id="A0A1F6FJ40"/>
<proteinExistence type="predicted"/>
<protein>
    <submittedName>
        <fullName evidence="1">Uncharacterized protein</fullName>
    </submittedName>
</protein>
<organism evidence="1 2">
    <name type="scientific">Candidatus Kaiserbacteria bacterium RIFOXYB1_FULL_46_14</name>
    <dbReference type="NCBI Taxonomy" id="1798531"/>
    <lineage>
        <taxon>Bacteria</taxon>
        <taxon>Candidatus Kaiseribacteriota</taxon>
    </lineage>
</organism>
<sequence>MIVHTEDAMYYLKAADDHFEVTRVDEDARIAGVSILPNEEKWKVQSLYIKIGEPARFDHIITTNVLMVID</sequence>
<dbReference type="EMBL" id="MFMS01000004">
    <property type="protein sequence ID" value="OGG85883.1"/>
    <property type="molecule type" value="Genomic_DNA"/>
</dbReference>
<comment type="caution">
    <text evidence="1">The sequence shown here is derived from an EMBL/GenBank/DDBJ whole genome shotgun (WGS) entry which is preliminary data.</text>
</comment>
<reference evidence="1 2" key="1">
    <citation type="journal article" date="2016" name="Nat. Commun.">
        <title>Thousands of microbial genomes shed light on interconnected biogeochemical processes in an aquifer system.</title>
        <authorList>
            <person name="Anantharaman K."/>
            <person name="Brown C.T."/>
            <person name="Hug L.A."/>
            <person name="Sharon I."/>
            <person name="Castelle C.J."/>
            <person name="Probst A.J."/>
            <person name="Thomas B.C."/>
            <person name="Singh A."/>
            <person name="Wilkins M.J."/>
            <person name="Karaoz U."/>
            <person name="Brodie E.L."/>
            <person name="Williams K.H."/>
            <person name="Hubbard S.S."/>
            <person name="Banfield J.F."/>
        </authorList>
    </citation>
    <scope>NUCLEOTIDE SEQUENCE [LARGE SCALE GENOMIC DNA]</scope>
</reference>
<name>A0A1F6FJ40_9BACT</name>
<accession>A0A1F6FJ40</accession>